<evidence type="ECO:0000259" key="2">
    <source>
        <dbReference type="PROSITE" id="PS50030"/>
    </source>
</evidence>
<feature type="domain" description="UBA" evidence="2">
    <location>
        <begin position="29"/>
        <end position="69"/>
    </location>
</feature>
<evidence type="ECO:0000256" key="1">
    <source>
        <dbReference type="SAM" id="MobiDB-lite"/>
    </source>
</evidence>
<feature type="region of interest" description="Disordered" evidence="1">
    <location>
        <begin position="108"/>
        <end position="130"/>
    </location>
</feature>
<sequence length="153" mass="17107">MSGSPPKEGFMNRMRRMSAEVFDRPHLQKATPENIDELVNMGFPRGPAERQLSMSNNDVRVAAEALVHAAHPKDPTDPYNHPECPICVREKNNVRIAEGRRSSISAAIHRVTSRSEGEERPADARRGSVSAMLRRKSVVDGLKRMTTRDVGHK</sequence>
<feature type="region of interest" description="Disordered" evidence="1">
    <location>
        <begin position="22"/>
        <end position="51"/>
    </location>
</feature>
<protein>
    <recommendedName>
        <fullName evidence="2">UBA domain-containing protein</fullName>
    </recommendedName>
</protein>
<dbReference type="Proteomes" id="UP001222932">
    <property type="component" value="Unassembled WGS sequence"/>
</dbReference>
<organism evidence="3 4">
    <name type="scientific">Cutaneotrichosporon spelunceum</name>
    <dbReference type="NCBI Taxonomy" id="1672016"/>
    <lineage>
        <taxon>Eukaryota</taxon>
        <taxon>Fungi</taxon>
        <taxon>Dikarya</taxon>
        <taxon>Basidiomycota</taxon>
        <taxon>Agaricomycotina</taxon>
        <taxon>Tremellomycetes</taxon>
        <taxon>Trichosporonales</taxon>
        <taxon>Trichosporonaceae</taxon>
        <taxon>Cutaneotrichosporon</taxon>
    </lineage>
</organism>
<dbReference type="InterPro" id="IPR015940">
    <property type="entry name" value="UBA"/>
</dbReference>
<dbReference type="Gene3D" id="1.10.8.10">
    <property type="entry name" value="DNA helicase RuvA subunit, C-terminal domain"/>
    <property type="match status" value="1"/>
</dbReference>
<comment type="caution">
    <text evidence="3">The sequence shown here is derived from an EMBL/GenBank/DDBJ whole genome shotgun (WGS) entry which is preliminary data.</text>
</comment>
<keyword evidence="4" id="KW-1185">Reference proteome</keyword>
<feature type="compositionally biased region" description="Basic and acidic residues" evidence="1">
    <location>
        <begin position="113"/>
        <end position="126"/>
    </location>
</feature>
<accession>A0AAD3U005</accession>
<evidence type="ECO:0000313" key="4">
    <source>
        <dbReference type="Proteomes" id="UP001222932"/>
    </source>
</evidence>
<dbReference type="SUPFAM" id="SSF46934">
    <property type="entry name" value="UBA-like"/>
    <property type="match status" value="1"/>
</dbReference>
<dbReference type="AlphaFoldDB" id="A0AAD3U005"/>
<reference evidence="3" key="1">
    <citation type="journal article" date="2023" name="BMC Genomics">
        <title>Chromosome-level genome assemblies of Cutaneotrichosporon spp. (Trichosporonales, Basidiomycota) reveal imbalanced evolution between nucleotide sequences and chromosome synteny.</title>
        <authorList>
            <person name="Kobayashi Y."/>
            <person name="Kayamori A."/>
            <person name="Aoki K."/>
            <person name="Shiwa Y."/>
            <person name="Matsutani M."/>
            <person name="Fujita N."/>
            <person name="Sugita T."/>
            <person name="Iwasaki W."/>
            <person name="Tanaka N."/>
            <person name="Takashima M."/>
        </authorList>
    </citation>
    <scope>NUCLEOTIDE SEQUENCE</scope>
    <source>
        <strain evidence="3">HIS016</strain>
    </source>
</reference>
<evidence type="ECO:0000313" key="3">
    <source>
        <dbReference type="EMBL" id="GMK59689.1"/>
    </source>
</evidence>
<dbReference type="InterPro" id="IPR009060">
    <property type="entry name" value="UBA-like_sf"/>
</dbReference>
<dbReference type="EMBL" id="BTCM01000008">
    <property type="protein sequence ID" value="GMK59689.1"/>
    <property type="molecule type" value="Genomic_DNA"/>
</dbReference>
<name>A0AAD3U005_9TREE</name>
<gene>
    <name evidence="3" type="ORF">CspeluHIS016_0802950</name>
</gene>
<proteinExistence type="predicted"/>
<dbReference type="PROSITE" id="PS50030">
    <property type="entry name" value="UBA"/>
    <property type="match status" value="1"/>
</dbReference>
<reference evidence="3" key="2">
    <citation type="submission" date="2023-06" db="EMBL/GenBank/DDBJ databases">
        <authorList>
            <person name="Kobayashi Y."/>
            <person name="Kayamori A."/>
            <person name="Aoki K."/>
            <person name="Shiwa Y."/>
            <person name="Fujita N."/>
            <person name="Sugita T."/>
            <person name="Iwasaki W."/>
            <person name="Tanaka N."/>
            <person name="Takashima M."/>
        </authorList>
    </citation>
    <scope>NUCLEOTIDE SEQUENCE</scope>
    <source>
        <strain evidence="3">HIS016</strain>
    </source>
</reference>